<proteinExistence type="inferred from homology"/>
<organism evidence="4 5">
    <name type="scientific">Tilletiaria anomala (strain ATCC 24038 / CBS 436.72 / UBC 951)</name>
    <dbReference type="NCBI Taxonomy" id="1037660"/>
    <lineage>
        <taxon>Eukaryota</taxon>
        <taxon>Fungi</taxon>
        <taxon>Dikarya</taxon>
        <taxon>Basidiomycota</taxon>
        <taxon>Ustilaginomycotina</taxon>
        <taxon>Exobasidiomycetes</taxon>
        <taxon>Georgefischeriales</taxon>
        <taxon>Tilletiariaceae</taxon>
        <taxon>Tilletiaria</taxon>
    </lineage>
</organism>
<gene>
    <name evidence="4" type="ORF">K437DRAFT_259212</name>
</gene>
<reference evidence="4 5" key="1">
    <citation type="submission" date="2014-05" db="EMBL/GenBank/DDBJ databases">
        <title>Draft genome sequence of a rare smut relative, Tilletiaria anomala UBC 951.</title>
        <authorList>
            <consortium name="DOE Joint Genome Institute"/>
            <person name="Toome M."/>
            <person name="Kuo A."/>
            <person name="Henrissat B."/>
            <person name="Lipzen A."/>
            <person name="Tritt A."/>
            <person name="Yoshinaga Y."/>
            <person name="Zane M."/>
            <person name="Barry K."/>
            <person name="Grigoriev I.V."/>
            <person name="Spatafora J.W."/>
            <person name="Aimea M.C."/>
        </authorList>
    </citation>
    <scope>NUCLEOTIDE SEQUENCE [LARGE SCALE GENOMIC DNA]</scope>
    <source>
        <strain evidence="4 5">UBC 951</strain>
    </source>
</reference>
<dbReference type="OMA" id="WPVALMN"/>
<dbReference type="PANTHER" id="PTHR11875">
    <property type="entry name" value="TESTIS-SPECIFIC Y-ENCODED PROTEIN"/>
    <property type="match status" value="1"/>
</dbReference>
<dbReference type="STRING" id="1037660.A0A066VK97"/>
<dbReference type="AlphaFoldDB" id="A0A066VK97"/>
<dbReference type="GO" id="GO:0006334">
    <property type="term" value="P:nucleosome assembly"/>
    <property type="evidence" value="ECO:0007669"/>
    <property type="project" value="InterPro"/>
</dbReference>
<name>A0A066VK97_TILAU</name>
<dbReference type="InParanoid" id="A0A066VK97"/>
<evidence type="ECO:0000313" key="5">
    <source>
        <dbReference type="Proteomes" id="UP000027361"/>
    </source>
</evidence>
<dbReference type="InterPro" id="IPR002164">
    <property type="entry name" value="NAP_family"/>
</dbReference>
<feature type="region of interest" description="Disordered" evidence="3">
    <location>
        <begin position="1"/>
        <end position="22"/>
    </location>
</feature>
<dbReference type="OrthoDB" id="19419at2759"/>
<dbReference type="GeneID" id="25265189"/>
<dbReference type="EMBL" id="JMSN01000110">
    <property type="protein sequence ID" value="KDN39010.1"/>
    <property type="molecule type" value="Genomic_DNA"/>
</dbReference>
<sequence>MAAPQVEPQVAREIPSEQENSVQAIEKKFEDLEVELIRDSTKRHDPIYKERAEIVKKLPDFWAQTFLNSGTVAIYFDTEDAEVFKYLTDFSIERTGANGDPRPNKFHFTFGENPYFSDKVLTKEFVLAENAPALSANFDASEELKALKTSIAWKDDEHNLAAKNPQKGGRDDDDFEPGSFFSCFFESEQAEVSAPIGHGILEDLWPNAVAIYTLEHDESGLDGMIDFEDSDDEGDEDDEDDEDPNAEIDLEDDEPPKKKSKN</sequence>
<evidence type="ECO:0000256" key="3">
    <source>
        <dbReference type="SAM" id="MobiDB-lite"/>
    </source>
</evidence>
<comment type="similarity">
    <text evidence="1 2">Belongs to the nucleosome assembly protein (NAP) family.</text>
</comment>
<dbReference type="Pfam" id="PF00956">
    <property type="entry name" value="NAP"/>
    <property type="match status" value="1"/>
</dbReference>
<protein>
    <submittedName>
        <fullName evidence="4">Uncharacterized protein</fullName>
    </submittedName>
</protein>
<comment type="caution">
    <text evidence="4">The sequence shown here is derived from an EMBL/GenBank/DDBJ whole genome shotgun (WGS) entry which is preliminary data.</text>
</comment>
<dbReference type="Proteomes" id="UP000027361">
    <property type="component" value="Unassembled WGS sequence"/>
</dbReference>
<evidence type="ECO:0000256" key="1">
    <source>
        <dbReference type="ARBA" id="ARBA00009947"/>
    </source>
</evidence>
<feature type="compositionally biased region" description="Acidic residues" evidence="3">
    <location>
        <begin position="225"/>
        <end position="254"/>
    </location>
</feature>
<dbReference type="Gene3D" id="3.30.1120.90">
    <property type="entry name" value="Nucleosome assembly protein"/>
    <property type="match status" value="1"/>
</dbReference>
<keyword evidence="5" id="KW-1185">Reference proteome</keyword>
<dbReference type="InterPro" id="IPR037231">
    <property type="entry name" value="NAP-like_sf"/>
</dbReference>
<evidence type="ECO:0000256" key="2">
    <source>
        <dbReference type="RuleBase" id="RU003876"/>
    </source>
</evidence>
<dbReference type="SUPFAM" id="SSF143113">
    <property type="entry name" value="NAP-like"/>
    <property type="match status" value="1"/>
</dbReference>
<dbReference type="FunCoup" id="A0A066VK97">
    <property type="interactions" value="102"/>
</dbReference>
<dbReference type="GO" id="GO:0005634">
    <property type="term" value="C:nucleus"/>
    <property type="evidence" value="ECO:0007669"/>
    <property type="project" value="InterPro"/>
</dbReference>
<dbReference type="HOGENOM" id="CLU_079108_0_0_1"/>
<accession>A0A066VK97</accession>
<feature type="region of interest" description="Disordered" evidence="3">
    <location>
        <begin position="220"/>
        <end position="262"/>
    </location>
</feature>
<evidence type="ECO:0000313" key="4">
    <source>
        <dbReference type="EMBL" id="KDN39010.1"/>
    </source>
</evidence>
<dbReference type="RefSeq" id="XP_013240896.1">
    <property type="nucleotide sequence ID" value="XM_013385442.1"/>
</dbReference>